<protein>
    <submittedName>
        <fullName evidence="2">Uncharacterized protein LOC136090497 isoform X1</fullName>
    </submittedName>
</protein>
<dbReference type="PANTHER" id="PTHR33053:SF9">
    <property type="entry name" value="AGAP000105-PA"/>
    <property type="match status" value="1"/>
</dbReference>
<accession>A0ABM4DFR8</accession>
<sequence length="661" mass="76522">MERKTYSKRFQGDSSEKYQRKRITNWRNNRSHVYAISQCIDSPTNDSNISKNLAIKSFNCGCFLQSESENASDCDHQPKVNSVSQSFNGFIYPSDDEFSELTDNSQSLLKDIRIWVLKHQTTRECVNDLLTILRNHGHQLPKDSRTVLGTLNKVDTTEMNEGEYKYLGIKEGLETILRRSAYNCHEIKLLFNVDGLPIFKSSGYQLWPITSQFSVFQPFTVALYGGEKKPNPIEFLTNFAHELKELHNKTVILCGKSYYVSIFAIPCDSPARSLLKGIVQHCGYHACERCDEAGVSVKGRIVYGTINSNLVLKRTDYGLRSGQYAQLDNENRSHQHIVTPLYEIQELDFIQQFPLDYMHLVCLGVMRRILLYLKGGYPRIFSGRLASADLIEISHRLSELKGKLPSDFARQPRELTEVNRWKATEFRTFLLYTGIVVLKDVLEPKRYKHFLSLALAIRMLCEEETILRCSYLNSARQLLNYFVTNAHEHYGDTFTVYNIHNLKHLTDDVEFFQSSLDVFSCFQFENYLKTLKGMVRGKQNPLIEIIKRLHELKDTYSEKTIPITKFNGPTNSWFNTQDCICFVNNILPDGRLVCKMYEKSELYNFFEDFVFSKTLQIFLIRKDTLWSDQVTCTNIKWRKCVCLPHGNDQVIIPLLNCVNLG</sequence>
<dbReference type="GeneID" id="136090497"/>
<proteinExistence type="predicted"/>
<dbReference type="Proteomes" id="UP001652625">
    <property type="component" value="Chromosome 14"/>
</dbReference>
<evidence type="ECO:0000313" key="2">
    <source>
        <dbReference type="RefSeq" id="XP_065673270.1"/>
    </source>
</evidence>
<name>A0ABM4DFR8_HYDVU</name>
<organism evidence="1 2">
    <name type="scientific">Hydra vulgaris</name>
    <name type="common">Hydra</name>
    <name type="synonym">Hydra attenuata</name>
    <dbReference type="NCBI Taxonomy" id="6087"/>
    <lineage>
        <taxon>Eukaryota</taxon>
        <taxon>Metazoa</taxon>
        <taxon>Cnidaria</taxon>
        <taxon>Hydrozoa</taxon>
        <taxon>Hydroidolina</taxon>
        <taxon>Anthoathecata</taxon>
        <taxon>Aplanulata</taxon>
        <taxon>Hydridae</taxon>
        <taxon>Hydra</taxon>
    </lineage>
</organism>
<dbReference type="RefSeq" id="XP_065673270.1">
    <property type="nucleotide sequence ID" value="XM_065817198.1"/>
</dbReference>
<evidence type="ECO:0000313" key="1">
    <source>
        <dbReference type="Proteomes" id="UP001652625"/>
    </source>
</evidence>
<dbReference type="PANTHER" id="PTHR33053">
    <property type="entry name" value="PROTEIN, PUTATIVE-RELATED"/>
    <property type="match status" value="1"/>
</dbReference>
<keyword evidence="1" id="KW-1185">Reference proteome</keyword>
<gene>
    <name evidence="2" type="primary">LOC136090497</name>
</gene>
<reference evidence="2" key="1">
    <citation type="submission" date="2025-08" db="UniProtKB">
        <authorList>
            <consortium name="RefSeq"/>
        </authorList>
    </citation>
    <scope>IDENTIFICATION</scope>
</reference>